<dbReference type="EMBL" id="JBHUPB010000011">
    <property type="protein sequence ID" value="MFD2969124.1"/>
    <property type="molecule type" value="Genomic_DNA"/>
</dbReference>
<organism evidence="2 3">
    <name type="scientific">Sphingobacterium bambusae</name>
    <dbReference type="NCBI Taxonomy" id="662858"/>
    <lineage>
        <taxon>Bacteria</taxon>
        <taxon>Pseudomonadati</taxon>
        <taxon>Bacteroidota</taxon>
        <taxon>Sphingobacteriia</taxon>
        <taxon>Sphingobacteriales</taxon>
        <taxon>Sphingobacteriaceae</taxon>
        <taxon>Sphingobacterium</taxon>
    </lineage>
</organism>
<evidence type="ECO:0000256" key="1">
    <source>
        <dbReference type="SAM" id="SignalP"/>
    </source>
</evidence>
<keyword evidence="3" id="KW-1185">Reference proteome</keyword>
<sequence>MKHLISIFSISLLSFASVAQDTVLNSLANEYKQIVHHVDGHFEGEAWSTLLNEVRAHNHVLIGEDHHINEVLDFTQAIAEHGTFDNYITESDQATLRRLEALKTLDSEQYRKKITPFREYLGFYGFEKDNALLDFFWKEGTQTFGIDQVLLNGDVFLYDQLMELAQTEQAKLRYQKLKNRSLKNWMIYKKNPNQTPPYNFDSIPLLFDAELAQQLNELLLSASSFKEREILEELLLSNDIYSLAATPGKEYDSHEKRISAMKKKLIMLYPSLRDKRNLYKFGANHLTKFKSIGQNMPDVGNLVYNLADSEEGTSLHLAIIQKQGEAGSLFEDKQQTNGLSFLKPFYDLFTETHASGDWLMFDLQKINQALRKQKIILESTALRNYLEGYDFLIIFPHATAQKKL</sequence>
<keyword evidence="1" id="KW-0732">Signal</keyword>
<dbReference type="Proteomes" id="UP001597525">
    <property type="component" value="Unassembled WGS sequence"/>
</dbReference>
<reference evidence="3" key="1">
    <citation type="journal article" date="2019" name="Int. J. Syst. Evol. Microbiol.">
        <title>The Global Catalogue of Microorganisms (GCM) 10K type strain sequencing project: providing services to taxonomists for standard genome sequencing and annotation.</title>
        <authorList>
            <consortium name="The Broad Institute Genomics Platform"/>
            <consortium name="The Broad Institute Genome Sequencing Center for Infectious Disease"/>
            <person name="Wu L."/>
            <person name="Ma J."/>
        </authorList>
    </citation>
    <scope>NUCLEOTIDE SEQUENCE [LARGE SCALE GENOMIC DNA]</scope>
    <source>
        <strain evidence="3">KCTC 22814</strain>
    </source>
</reference>
<feature type="signal peptide" evidence="1">
    <location>
        <begin position="1"/>
        <end position="19"/>
    </location>
</feature>
<evidence type="ECO:0000313" key="2">
    <source>
        <dbReference type="EMBL" id="MFD2969124.1"/>
    </source>
</evidence>
<protein>
    <recommendedName>
        <fullName evidence="4">Haem-binding uptake Tiki superfamily ChaN domain-containing protein</fullName>
    </recommendedName>
</protein>
<evidence type="ECO:0000313" key="3">
    <source>
        <dbReference type="Proteomes" id="UP001597525"/>
    </source>
</evidence>
<feature type="chain" id="PRO_5045458974" description="Haem-binding uptake Tiki superfamily ChaN domain-containing protein" evidence="1">
    <location>
        <begin position="20"/>
        <end position="404"/>
    </location>
</feature>
<name>A0ABW6BKR4_9SPHI</name>
<proteinExistence type="predicted"/>
<dbReference type="RefSeq" id="WP_320184613.1">
    <property type="nucleotide sequence ID" value="NZ_CP138332.1"/>
</dbReference>
<evidence type="ECO:0008006" key="4">
    <source>
        <dbReference type="Google" id="ProtNLM"/>
    </source>
</evidence>
<accession>A0ABW6BKR4</accession>
<gene>
    <name evidence="2" type="ORF">ACFS7Y_17150</name>
</gene>
<comment type="caution">
    <text evidence="2">The sequence shown here is derived from an EMBL/GenBank/DDBJ whole genome shotgun (WGS) entry which is preliminary data.</text>
</comment>